<accession>A0A0J1FLL8</accession>
<keyword evidence="5 11" id="KW-0808">Transferase</keyword>
<dbReference type="GO" id="GO:0005886">
    <property type="term" value="C:plasma membrane"/>
    <property type="evidence" value="ECO:0007669"/>
    <property type="project" value="UniProtKB-SubCell"/>
</dbReference>
<gene>
    <name evidence="11" type="primary">wcaJ</name>
    <name evidence="11" type="ORF">DEAC_c38040</name>
</gene>
<dbReference type="GO" id="GO:0089702">
    <property type="term" value="F:undecaprenyl-phosphate glucose phosphotransferase activity"/>
    <property type="evidence" value="ECO:0007669"/>
    <property type="project" value="UniProtKB-EC"/>
</dbReference>
<evidence type="ECO:0000313" key="11">
    <source>
        <dbReference type="EMBL" id="KLU64370.1"/>
    </source>
</evidence>
<comment type="caution">
    <text evidence="11">The sequence shown here is derived from an EMBL/GenBank/DDBJ whole genome shotgun (WGS) entry which is preliminary data.</text>
</comment>
<keyword evidence="7 9" id="KW-1133">Transmembrane helix</keyword>
<dbReference type="RefSeq" id="WP_053006507.1">
    <property type="nucleotide sequence ID" value="NZ_LDZY01000015.1"/>
</dbReference>
<evidence type="ECO:0000256" key="7">
    <source>
        <dbReference type="ARBA" id="ARBA00022989"/>
    </source>
</evidence>
<evidence type="ECO:0000313" key="12">
    <source>
        <dbReference type="Proteomes" id="UP000036356"/>
    </source>
</evidence>
<keyword evidence="6 9" id="KW-0812">Transmembrane</keyword>
<evidence type="ECO:0000259" key="10">
    <source>
        <dbReference type="Pfam" id="PF02397"/>
    </source>
</evidence>
<evidence type="ECO:0000256" key="2">
    <source>
        <dbReference type="ARBA" id="ARBA00004236"/>
    </source>
</evidence>
<feature type="domain" description="Bacterial sugar transferase" evidence="10">
    <location>
        <begin position="267"/>
        <end position="457"/>
    </location>
</feature>
<dbReference type="EMBL" id="LDZY01000015">
    <property type="protein sequence ID" value="KLU64370.1"/>
    <property type="molecule type" value="Genomic_DNA"/>
</dbReference>
<comment type="subcellular location">
    <subcellularLocation>
        <location evidence="2">Cell membrane</location>
    </subcellularLocation>
    <subcellularLocation>
        <location evidence="1">Membrane</location>
        <topology evidence="1">Multi-pass membrane protein</topology>
    </subcellularLocation>
</comment>
<feature type="transmembrane region" description="Helical" evidence="9">
    <location>
        <begin position="272"/>
        <end position="293"/>
    </location>
</feature>
<evidence type="ECO:0000256" key="5">
    <source>
        <dbReference type="ARBA" id="ARBA00022679"/>
    </source>
</evidence>
<comment type="similarity">
    <text evidence="3">Belongs to the bacterial sugar transferase family.</text>
</comment>
<keyword evidence="12" id="KW-1185">Reference proteome</keyword>
<dbReference type="EC" id="2.7.8.31" evidence="11"/>
<evidence type="ECO:0000256" key="1">
    <source>
        <dbReference type="ARBA" id="ARBA00004141"/>
    </source>
</evidence>
<protein>
    <submittedName>
        <fullName evidence="11">UDP-glucose:undecaprenyl-phosphate glucose-1-phosphate transferase</fullName>
        <ecNumber evidence="11">2.7.8.31</ecNumber>
    </submittedName>
</protein>
<sequence>MLYSSLIGRLRCWYFLADLGAYLFSIFFMAFLKFRFDFSTINVYAYLRILSITGIIYLVLLYFSGLYETENILNLTYSKYINANLYCAITFFILSFYMRDVTYSRIFFTAIYPVNLLVAFVVHSVLIRHHKRTLGDSIKLPLFALGFEKAPPEVLSQLKIKAGLRIIAELPISTEVFNFLDNYKEIAATLTGGEQKSKEKLGVLIYECETAQLHNLIEYCELNYIPFYIVPNITGLLSVPMKVIDKKNYMLLGTKDNLVEGTAKRLKRSIDVILAVVGLLFSSWLMCLIWIAVKLSSPGTGIYAHERLGLNGKLTTIYKFRTMYADSQEQLNKLLQNESIRNQYYTDFKIENDPRITRLGKLLRRTSLDELPQLVNVLLGDISFVGPRPIIPSEISRYGMHGKMILRVKPGLTGLWQANGRNGLSYDERIKLDLFYIHNWSIGLDFRIILQTIPSVVSGRGAS</sequence>
<feature type="transmembrane region" description="Helical" evidence="9">
    <location>
        <begin position="44"/>
        <end position="67"/>
    </location>
</feature>
<dbReference type="InterPro" id="IPR017475">
    <property type="entry name" value="EPS_sugar_tfrase"/>
</dbReference>
<dbReference type="PANTHER" id="PTHR30576:SF4">
    <property type="entry name" value="UNDECAPRENYL-PHOSPHATE GALACTOSE PHOSPHOTRANSFERASE"/>
    <property type="match status" value="1"/>
</dbReference>
<organism evidence="11 12">
    <name type="scientific">Desulfosporosinus acididurans</name>
    <dbReference type="NCBI Taxonomy" id="476652"/>
    <lineage>
        <taxon>Bacteria</taxon>
        <taxon>Bacillati</taxon>
        <taxon>Bacillota</taxon>
        <taxon>Clostridia</taxon>
        <taxon>Eubacteriales</taxon>
        <taxon>Desulfitobacteriaceae</taxon>
        <taxon>Desulfosporosinus</taxon>
    </lineage>
</organism>
<reference evidence="11 12" key="1">
    <citation type="submission" date="2015-06" db="EMBL/GenBank/DDBJ databases">
        <title>Draft genome of the moderately acidophilic sulfate reducer Candidatus Desulfosporosinus acididurans strain M1.</title>
        <authorList>
            <person name="Poehlein A."/>
            <person name="Petzsch P."/>
            <person name="Johnson B.D."/>
            <person name="Schloemann M."/>
            <person name="Daniel R."/>
            <person name="Muehling M."/>
        </authorList>
    </citation>
    <scope>NUCLEOTIDE SEQUENCE [LARGE SCALE GENOMIC DNA]</scope>
    <source>
        <strain evidence="11 12">M1</strain>
    </source>
</reference>
<feature type="transmembrane region" description="Helical" evidence="9">
    <location>
        <begin position="12"/>
        <end position="32"/>
    </location>
</feature>
<dbReference type="PANTHER" id="PTHR30576">
    <property type="entry name" value="COLANIC BIOSYNTHESIS UDP-GLUCOSE LIPID CARRIER TRANSFERASE"/>
    <property type="match status" value="1"/>
</dbReference>
<dbReference type="NCBIfam" id="TIGR03025">
    <property type="entry name" value="EPS_sugtrans"/>
    <property type="match status" value="1"/>
</dbReference>
<dbReference type="PATRIC" id="fig|476652.3.peg.4022"/>
<evidence type="ECO:0000256" key="9">
    <source>
        <dbReference type="SAM" id="Phobius"/>
    </source>
</evidence>
<name>A0A0J1FLL8_9FIRM</name>
<feature type="transmembrane region" description="Helical" evidence="9">
    <location>
        <begin position="104"/>
        <end position="127"/>
    </location>
</feature>
<evidence type="ECO:0000256" key="3">
    <source>
        <dbReference type="ARBA" id="ARBA00006464"/>
    </source>
</evidence>
<evidence type="ECO:0000256" key="4">
    <source>
        <dbReference type="ARBA" id="ARBA00022475"/>
    </source>
</evidence>
<evidence type="ECO:0000256" key="8">
    <source>
        <dbReference type="ARBA" id="ARBA00023136"/>
    </source>
</evidence>
<feature type="transmembrane region" description="Helical" evidence="9">
    <location>
        <begin position="79"/>
        <end position="98"/>
    </location>
</feature>
<keyword evidence="4" id="KW-1003">Cell membrane</keyword>
<dbReference type="Proteomes" id="UP000036356">
    <property type="component" value="Unassembled WGS sequence"/>
</dbReference>
<evidence type="ECO:0000256" key="6">
    <source>
        <dbReference type="ARBA" id="ARBA00022692"/>
    </source>
</evidence>
<proteinExistence type="inferred from homology"/>
<dbReference type="AlphaFoldDB" id="A0A0J1FLL8"/>
<dbReference type="InterPro" id="IPR003362">
    <property type="entry name" value="Bact_transf"/>
</dbReference>
<keyword evidence="8 9" id="KW-0472">Membrane</keyword>
<dbReference type="Pfam" id="PF02397">
    <property type="entry name" value="Bac_transf"/>
    <property type="match status" value="1"/>
</dbReference>
<dbReference type="STRING" id="476652.DEAC_c38040"/>